<evidence type="ECO:0000256" key="8">
    <source>
        <dbReference type="HAMAP-Rule" id="MF_00131"/>
    </source>
</evidence>
<evidence type="ECO:0000256" key="2">
    <source>
        <dbReference type="ARBA" id="ARBA00011270"/>
    </source>
</evidence>
<dbReference type="InterPro" id="IPR013785">
    <property type="entry name" value="Aldolase_TIM"/>
</dbReference>
<dbReference type="PROSITE" id="PS00167">
    <property type="entry name" value="TRP_SYNTHASE_ALPHA"/>
    <property type="match status" value="1"/>
</dbReference>
<dbReference type="CDD" id="cd04724">
    <property type="entry name" value="Tryptophan_synthase_alpha"/>
    <property type="match status" value="1"/>
</dbReference>
<gene>
    <name evidence="8 10" type="primary">trpA</name>
    <name evidence="10" type="ORF">ACFQ2X_05840</name>
</gene>
<keyword evidence="3 8" id="KW-0028">Amino-acid biosynthesis</keyword>
<reference evidence="11" key="1">
    <citation type="journal article" date="2019" name="Int. J. Syst. Evol. Microbiol.">
        <title>The Global Catalogue of Microorganisms (GCM) 10K type strain sequencing project: providing services to taxonomists for standard genome sequencing and annotation.</title>
        <authorList>
            <consortium name="The Broad Institute Genomics Platform"/>
            <consortium name="The Broad Institute Genome Sequencing Center for Infectious Disease"/>
            <person name="Wu L."/>
            <person name="Ma J."/>
        </authorList>
    </citation>
    <scope>NUCLEOTIDE SEQUENCE [LARGE SCALE GENOMIC DNA]</scope>
    <source>
        <strain evidence="11">CCUG 54356</strain>
    </source>
</reference>
<evidence type="ECO:0000313" key="11">
    <source>
        <dbReference type="Proteomes" id="UP001597264"/>
    </source>
</evidence>
<evidence type="ECO:0000256" key="3">
    <source>
        <dbReference type="ARBA" id="ARBA00022605"/>
    </source>
</evidence>
<comment type="caution">
    <text evidence="10">The sequence shown here is derived from an EMBL/GenBank/DDBJ whole genome shotgun (WGS) entry which is preliminary data.</text>
</comment>
<feature type="active site" description="Proton acceptor" evidence="8">
    <location>
        <position position="70"/>
    </location>
</feature>
<evidence type="ECO:0000256" key="9">
    <source>
        <dbReference type="RuleBase" id="RU003662"/>
    </source>
</evidence>
<organism evidence="10 11">
    <name type="scientific">Microbulbifer celer</name>
    <dbReference type="NCBI Taxonomy" id="435905"/>
    <lineage>
        <taxon>Bacteria</taxon>
        <taxon>Pseudomonadati</taxon>
        <taxon>Pseudomonadota</taxon>
        <taxon>Gammaproteobacteria</taxon>
        <taxon>Cellvibrionales</taxon>
        <taxon>Microbulbiferaceae</taxon>
        <taxon>Microbulbifer</taxon>
    </lineage>
</organism>
<feature type="active site" description="Proton acceptor" evidence="8">
    <location>
        <position position="59"/>
    </location>
</feature>
<evidence type="ECO:0000256" key="4">
    <source>
        <dbReference type="ARBA" id="ARBA00022822"/>
    </source>
</evidence>
<dbReference type="EMBL" id="JBHTLR010000007">
    <property type="protein sequence ID" value="MFD1216111.1"/>
    <property type="molecule type" value="Genomic_DNA"/>
</dbReference>
<proteinExistence type="inferred from homology"/>
<comment type="subunit">
    <text evidence="2 8">Tetramer of two alpha and two beta chains.</text>
</comment>
<dbReference type="SUPFAM" id="SSF51366">
    <property type="entry name" value="Ribulose-phoshate binding barrel"/>
    <property type="match status" value="1"/>
</dbReference>
<dbReference type="Proteomes" id="UP001597264">
    <property type="component" value="Unassembled WGS sequence"/>
</dbReference>
<comment type="catalytic activity">
    <reaction evidence="7 8">
        <text>(1S,2R)-1-C-(indol-3-yl)glycerol 3-phosphate + L-serine = D-glyceraldehyde 3-phosphate + L-tryptophan + H2O</text>
        <dbReference type="Rhea" id="RHEA:10532"/>
        <dbReference type="ChEBI" id="CHEBI:15377"/>
        <dbReference type="ChEBI" id="CHEBI:33384"/>
        <dbReference type="ChEBI" id="CHEBI:57912"/>
        <dbReference type="ChEBI" id="CHEBI:58866"/>
        <dbReference type="ChEBI" id="CHEBI:59776"/>
        <dbReference type="EC" id="4.2.1.20"/>
    </reaction>
</comment>
<keyword evidence="4 8" id="KW-0822">Tryptophan biosynthesis</keyword>
<dbReference type="InterPro" id="IPR002028">
    <property type="entry name" value="Trp_synthase_suA"/>
</dbReference>
<evidence type="ECO:0000313" key="10">
    <source>
        <dbReference type="EMBL" id="MFD1216111.1"/>
    </source>
</evidence>
<dbReference type="Pfam" id="PF00290">
    <property type="entry name" value="Trp_syntA"/>
    <property type="match status" value="1"/>
</dbReference>
<keyword evidence="6 8" id="KW-0456">Lyase</keyword>
<dbReference type="Gene3D" id="3.20.20.70">
    <property type="entry name" value="Aldolase class I"/>
    <property type="match status" value="1"/>
</dbReference>
<dbReference type="InterPro" id="IPR018204">
    <property type="entry name" value="Trp_synthase_alpha_AS"/>
</dbReference>
<dbReference type="GO" id="GO:0004834">
    <property type="term" value="F:tryptophan synthase activity"/>
    <property type="evidence" value="ECO:0007669"/>
    <property type="project" value="UniProtKB-EC"/>
</dbReference>
<dbReference type="PANTHER" id="PTHR43406:SF1">
    <property type="entry name" value="TRYPTOPHAN SYNTHASE ALPHA CHAIN, CHLOROPLASTIC"/>
    <property type="match status" value="1"/>
</dbReference>
<accession>A0ABW3U6U5</accession>
<evidence type="ECO:0000256" key="7">
    <source>
        <dbReference type="ARBA" id="ARBA00049047"/>
    </source>
</evidence>
<sequence>MTEENKETAQGNRIDRRFAKLRGEGRKALVTYIVAGDGGLENTVDLMHQLVASGSDLIELGVPFSDPMAEGPVIQKGHERALANKASLRKCLQLVKEFRSKDVETPVILMGYANPIEKMGAEAFADGLKAAGADGALTVDLPAEEAGPLSELLSARDLRNIFLLTPTTSDARIAQITGLASGFVYYVSLKGVTGAGHLDLDSVRDNLARIRQHTDLPLCVGFGIKDGASAKAVSADGDGAVVGSVLVSAVGEAGDAAAAKDRIGAMVSEMRVALDA</sequence>
<protein>
    <recommendedName>
        <fullName evidence="8">Tryptophan synthase alpha chain</fullName>
        <ecNumber evidence="8">4.2.1.20</ecNumber>
    </recommendedName>
</protein>
<evidence type="ECO:0000256" key="6">
    <source>
        <dbReference type="ARBA" id="ARBA00023239"/>
    </source>
</evidence>
<evidence type="ECO:0000256" key="5">
    <source>
        <dbReference type="ARBA" id="ARBA00023141"/>
    </source>
</evidence>
<comment type="function">
    <text evidence="8">The alpha subunit is responsible for the aldol cleavage of indoleglycerol phosphate to indole and glyceraldehyde 3-phosphate.</text>
</comment>
<dbReference type="PROSITE" id="PS50007">
    <property type="entry name" value="PIPLC_X_DOMAIN"/>
    <property type="match status" value="1"/>
</dbReference>
<dbReference type="PANTHER" id="PTHR43406">
    <property type="entry name" value="TRYPTOPHAN SYNTHASE, ALPHA CHAIN"/>
    <property type="match status" value="1"/>
</dbReference>
<keyword evidence="5 8" id="KW-0057">Aromatic amino acid biosynthesis</keyword>
<comment type="similarity">
    <text evidence="8 9">Belongs to the TrpA family.</text>
</comment>
<name>A0ABW3U6U5_9GAMM</name>
<dbReference type="NCBIfam" id="TIGR00262">
    <property type="entry name" value="trpA"/>
    <property type="match status" value="1"/>
</dbReference>
<dbReference type="RefSeq" id="WP_230438222.1">
    <property type="nucleotide sequence ID" value="NZ_CP087715.1"/>
</dbReference>
<dbReference type="InterPro" id="IPR011060">
    <property type="entry name" value="RibuloseP-bd_barrel"/>
</dbReference>
<comment type="pathway">
    <text evidence="1 8">Amino-acid biosynthesis; L-tryptophan biosynthesis; L-tryptophan from chorismate: step 5/5.</text>
</comment>
<evidence type="ECO:0000256" key="1">
    <source>
        <dbReference type="ARBA" id="ARBA00004733"/>
    </source>
</evidence>
<dbReference type="HAMAP" id="MF_00131">
    <property type="entry name" value="Trp_synth_alpha"/>
    <property type="match status" value="1"/>
</dbReference>
<keyword evidence="11" id="KW-1185">Reference proteome</keyword>
<dbReference type="EC" id="4.2.1.20" evidence="8"/>